<comment type="caution">
    <text evidence="1">The sequence shown here is derived from an EMBL/GenBank/DDBJ whole genome shotgun (WGS) entry which is preliminary data.</text>
</comment>
<dbReference type="RefSeq" id="WP_284498432.1">
    <property type="nucleotide sequence ID" value="NZ_QYOH01000315.1"/>
</dbReference>
<dbReference type="EMBL" id="QYOH01000315">
    <property type="protein sequence ID" value="TXU25391.1"/>
    <property type="molecule type" value="Genomic_DNA"/>
</dbReference>
<feature type="non-terminal residue" evidence="1">
    <location>
        <position position="180"/>
    </location>
</feature>
<protein>
    <submittedName>
        <fullName evidence="1">Uncharacterized protein</fullName>
    </submittedName>
</protein>
<reference evidence="1 2" key="1">
    <citation type="submission" date="2018-09" db="EMBL/GenBank/DDBJ databases">
        <title>Persistent metagenomic signatures of early life antibiotic treatment in the infant gut microbiota and resistome.</title>
        <authorList>
            <person name="Gasparrini A.J."/>
        </authorList>
    </citation>
    <scope>NUCLEOTIDE SEQUENCE [LARGE SCALE GENOMIC DNA]</scope>
    <source>
        <strain evidence="1 2">T0181B.E-10</strain>
    </source>
</reference>
<gene>
    <name evidence="1" type="ORF">D4N09_28215</name>
</gene>
<organism evidence="1 2">
    <name type="scientific">Escherichia coli</name>
    <dbReference type="NCBI Taxonomy" id="562"/>
    <lineage>
        <taxon>Bacteria</taxon>
        <taxon>Pseudomonadati</taxon>
        <taxon>Pseudomonadota</taxon>
        <taxon>Gammaproteobacteria</taxon>
        <taxon>Enterobacterales</taxon>
        <taxon>Enterobacteriaceae</taxon>
        <taxon>Escherichia</taxon>
    </lineage>
</organism>
<name>A0A8T9CTR5_ECOLX</name>
<sequence>MSIINNANPGSGLILLPLIERVLQSAQEPLSQDTLLARYRPDNLPANDNAWRKLKENLSFWCNLGLWPMLDGKMLPLEAGVRPLAHRLLICTIDACREKGVASGNDCEPLWRVLSCLLSLQQHSVGGREPLSPTIITNKVHKWLPGETINSNTEKLVREFGRFLGFLELMPDGNYVTDPT</sequence>
<dbReference type="NCBIfam" id="NF041064">
    <property type="entry name" value="DpdG"/>
    <property type="match status" value="1"/>
</dbReference>
<dbReference type="InterPro" id="IPR049812">
    <property type="entry name" value="DpdG-like"/>
</dbReference>
<dbReference type="AlphaFoldDB" id="A0A8T9CTR5"/>
<proteinExistence type="predicted"/>
<evidence type="ECO:0000313" key="2">
    <source>
        <dbReference type="Proteomes" id="UP000460654"/>
    </source>
</evidence>
<accession>A0A8T9CTR5</accession>
<dbReference type="Proteomes" id="UP000460654">
    <property type="component" value="Unassembled WGS sequence"/>
</dbReference>
<evidence type="ECO:0000313" key="1">
    <source>
        <dbReference type="EMBL" id="TXU25391.1"/>
    </source>
</evidence>